<accession>A0A1G7KKF1</accession>
<dbReference type="GO" id="GO:0046872">
    <property type="term" value="F:metal ion binding"/>
    <property type="evidence" value="ECO:0007669"/>
    <property type="project" value="UniProtKB-KW"/>
</dbReference>
<dbReference type="PROSITE" id="PS00630">
    <property type="entry name" value="IMP_2"/>
    <property type="match status" value="1"/>
</dbReference>
<dbReference type="PANTHER" id="PTHR20854">
    <property type="entry name" value="INOSITOL MONOPHOSPHATASE"/>
    <property type="match status" value="1"/>
</dbReference>
<dbReference type="InterPro" id="IPR020550">
    <property type="entry name" value="Inositol_monophosphatase_CS"/>
</dbReference>
<reference evidence="10" key="1">
    <citation type="submission" date="2016-10" db="EMBL/GenBank/DDBJ databases">
        <authorList>
            <person name="Varghese N."/>
            <person name="Submissions S."/>
        </authorList>
    </citation>
    <scope>NUCLEOTIDE SEQUENCE [LARGE SCALE GENOMIC DNA]</scope>
    <source>
        <strain evidence="10">KHC7</strain>
    </source>
</reference>
<evidence type="ECO:0000256" key="1">
    <source>
        <dbReference type="ARBA" id="ARBA00001033"/>
    </source>
</evidence>
<dbReference type="InterPro" id="IPR020583">
    <property type="entry name" value="Inositol_monoP_metal-BS"/>
</dbReference>
<dbReference type="GO" id="GO:0008934">
    <property type="term" value="F:inositol monophosphate 1-phosphatase activity"/>
    <property type="evidence" value="ECO:0007669"/>
    <property type="project" value="InterPro"/>
</dbReference>
<dbReference type="Gene3D" id="3.30.540.10">
    <property type="entry name" value="Fructose-1,6-Bisphosphatase, subunit A, domain 1"/>
    <property type="match status" value="1"/>
</dbReference>
<dbReference type="PANTHER" id="PTHR20854:SF4">
    <property type="entry name" value="INOSITOL-1-MONOPHOSPHATASE-RELATED"/>
    <property type="match status" value="1"/>
</dbReference>
<evidence type="ECO:0000256" key="3">
    <source>
        <dbReference type="ARBA" id="ARBA00009759"/>
    </source>
</evidence>
<keyword evidence="4 7" id="KW-0479">Metal-binding</keyword>
<dbReference type="InterPro" id="IPR022337">
    <property type="entry name" value="Inositol_monophosphatase_SuhB"/>
</dbReference>
<comment type="catalytic activity">
    <reaction evidence="1 8">
        <text>a myo-inositol phosphate + H2O = myo-inositol + phosphate</text>
        <dbReference type="Rhea" id="RHEA:24056"/>
        <dbReference type="ChEBI" id="CHEBI:15377"/>
        <dbReference type="ChEBI" id="CHEBI:17268"/>
        <dbReference type="ChEBI" id="CHEBI:43474"/>
        <dbReference type="ChEBI" id="CHEBI:84139"/>
        <dbReference type="EC" id="3.1.3.25"/>
    </reaction>
</comment>
<organism evidence="9 10">
    <name type="scientific">Desulfovibrio legallii</name>
    <dbReference type="NCBI Taxonomy" id="571438"/>
    <lineage>
        <taxon>Bacteria</taxon>
        <taxon>Pseudomonadati</taxon>
        <taxon>Thermodesulfobacteriota</taxon>
        <taxon>Desulfovibrionia</taxon>
        <taxon>Desulfovibrionales</taxon>
        <taxon>Desulfovibrionaceae</taxon>
        <taxon>Desulfovibrio</taxon>
    </lineage>
</organism>
<dbReference type="EC" id="3.1.3.25" evidence="8"/>
<evidence type="ECO:0000256" key="2">
    <source>
        <dbReference type="ARBA" id="ARBA00001946"/>
    </source>
</evidence>
<dbReference type="FunFam" id="3.30.540.10:FF:000003">
    <property type="entry name" value="Inositol-1-monophosphatase"/>
    <property type="match status" value="1"/>
</dbReference>
<dbReference type="InterPro" id="IPR000760">
    <property type="entry name" value="Inositol_monophosphatase-like"/>
</dbReference>
<sequence length="263" mass="28487">MNMGASLLRDCVEIVRQSGEIVREHWSQPSQVRHKGSIDLVTQTDLAVEAFLKERLGALLPEAGFLAEESSRPDAEPDGLCWIIDPVDGTTNFVHRIPQVGTSVALWREGRAELGVVNVPMLEQCFYASRGQGAFCNGSPIAVSRATALADCLAGTGFPYDFTRRLERVLDRLARVLPCTQGLRRMGAASVDLAYVACGKLDFFYEEGLKPWDFAAGVLLVEEAGGRVSNLTGAPLRFGQTVLASNGLVHAQAVDLLRPTSVD</sequence>
<feature type="binding site" evidence="7">
    <location>
        <position position="88"/>
    </location>
    <ligand>
        <name>Mg(2+)</name>
        <dbReference type="ChEBI" id="CHEBI:18420"/>
        <label>1</label>
        <note>catalytic</note>
    </ligand>
</feature>
<dbReference type="PROSITE" id="PS00629">
    <property type="entry name" value="IMP_1"/>
    <property type="match status" value="1"/>
</dbReference>
<keyword evidence="5 8" id="KW-0378">Hydrolase</keyword>
<dbReference type="Pfam" id="PF00459">
    <property type="entry name" value="Inositol_P"/>
    <property type="match status" value="1"/>
</dbReference>
<dbReference type="Gene3D" id="3.40.190.80">
    <property type="match status" value="1"/>
</dbReference>
<evidence type="ECO:0000256" key="4">
    <source>
        <dbReference type="ARBA" id="ARBA00022723"/>
    </source>
</evidence>
<dbReference type="InterPro" id="IPR033942">
    <property type="entry name" value="IMPase"/>
</dbReference>
<gene>
    <name evidence="9" type="ORF">SAMN05192586_104143</name>
</gene>
<dbReference type="GO" id="GO:0046854">
    <property type="term" value="P:phosphatidylinositol phosphate biosynthetic process"/>
    <property type="evidence" value="ECO:0007669"/>
    <property type="project" value="InterPro"/>
</dbReference>
<name>A0A1G7KKF1_9BACT</name>
<evidence type="ECO:0000313" key="10">
    <source>
        <dbReference type="Proteomes" id="UP000199355"/>
    </source>
</evidence>
<dbReference type="Proteomes" id="UP000199355">
    <property type="component" value="Unassembled WGS sequence"/>
</dbReference>
<feature type="binding site" evidence="7">
    <location>
        <position position="85"/>
    </location>
    <ligand>
        <name>Mg(2+)</name>
        <dbReference type="ChEBI" id="CHEBI:18420"/>
        <label>1</label>
        <note>catalytic</note>
    </ligand>
</feature>
<dbReference type="STRING" id="571438.SAMN05192586_104143"/>
<feature type="binding site" evidence="7">
    <location>
        <position position="213"/>
    </location>
    <ligand>
        <name>Mg(2+)</name>
        <dbReference type="ChEBI" id="CHEBI:18420"/>
        <label>1</label>
        <note>catalytic</note>
    </ligand>
</feature>
<dbReference type="PRINTS" id="PR00377">
    <property type="entry name" value="IMPHPHTASES"/>
</dbReference>
<feature type="binding site" evidence="7">
    <location>
        <position position="68"/>
    </location>
    <ligand>
        <name>Mg(2+)</name>
        <dbReference type="ChEBI" id="CHEBI:18420"/>
        <label>1</label>
        <note>catalytic</note>
    </ligand>
</feature>
<dbReference type="SUPFAM" id="SSF56655">
    <property type="entry name" value="Carbohydrate phosphatase"/>
    <property type="match status" value="1"/>
</dbReference>
<comment type="cofactor">
    <cofactor evidence="2 7 8">
        <name>Mg(2+)</name>
        <dbReference type="ChEBI" id="CHEBI:18420"/>
    </cofactor>
</comment>
<dbReference type="EMBL" id="FNBX01000004">
    <property type="protein sequence ID" value="SDF37616.1"/>
    <property type="molecule type" value="Genomic_DNA"/>
</dbReference>
<comment type="similarity">
    <text evidence="3 8">Belongs to the inositol monophosphatase superfamily.</text>
</comment>
<dbReference type="AlphaFoldDB" id="A0A1G7KKF1"/>
<dbReference type="GO" id="GO:0006020">
    <property type="term" value="P:inositol metabolic process"/>
    <property type="evidence" value="ECO:0007669"/>
    <property type="project" value="TreeGrafter"/>
</dbReference>
<dbReference type="CDD" id="cd01639">
    <property type="entry name" value="IMPase"/>
    <property type="match status" value="1"/>
</dbReference>
<evidence type="ECO:0000256" key="5">
    <source>
        <dbReference type="ARBA" id="ARBA00022801"/>
    </source>
</evidence>
<dbReference type="PRINTS" id="PR01959">
    <property type="entry name" value="SBIMPHPHTASE"/>
</dbReference>
<evidence type="ECO:0000256" key="8">
    <source>
        <dbReference type="RuleBase" id="RU364068"/>
    </source>
</evidence>
<dbReference type="OrthoDB" id="9785695at2"/>
<evidence type="ECO:0000313" key="9">
    <source>
        <dbReference type="EMBL" id="SDF37616.1"/>
    </source>
</evidence>
<dbReference type="GO" id="GO:0007165">
    <property type="term" value="P:signal transduction"/>
    <property type="evidence" value="ECO:0007669"/>
    <property type="project" value="TreeGrafter"/>
</dbReference>
<protein>
    <recommendedName>
        <fullName evidence="8">Inositol-1-monophosphatase</fullName>
        <ecNumber evidence="8">3.1.3.25</ecNumber>
    </recommendedName>
</protein>
<evidence type="ECO:0000256" key="7">
    <source>
        <dbReference type="PIRSR" id="PIRSR600760-2"/>
    </source>
</evidence>
<keyword evidence="6 7" id="KW-0460">Magnesium</keyword>
<evidence type="ECO:0000256" key="6">
    <source>
        <dbReference type="ARBA" id="ARBA00022842"/>
    </source>
</evidence>
<proteinExistence type="inferred from homology"/>
<dbReference type="RefSeq" id="WP_092153092.1">
    <property type="nucleotide sequence ID" value="NZ_FNBX01000004.1"/>
</dbReference>
<keyword evidence="10" id="KW-1185">Reference proteome</keyword>